<evidence type="ECO:0000259" key="1">
    <source>
        <dbReference type="Pfam" id="PF01872"/>
    </source>
</evidence>
<dbReference type="InterPro" id="IPR050765">
    <property type="entry name" value="Riboflavin_Biosynth_HTPR"/>
</dbReference>
<feature type="domain" description="Bacterial bifunctional deaminase-reductase C-terminal" evidence="1">
    <location>
        <begin position="3"/>
        <end position="157"/>
    </location>
</feature>
<dbReference type="AlphaFoldDB" id="A0A1W2DVL7"/>
<dbReference type="PANTHER" id="PTHR38011">
    <property type="entry name" value="DIHYDROFOLATE REDUCTASE FAMILY PROTEIN (AFU_ORTHOLOGUE AFUA_8G06820)"/>
    <property type="match status" value="1"/>
</dbReference>
<name>A0A1W2DVL7_9BACT</name>
<dbReference type="InterPro" id="IPR002734">
    <property type="entry name" value="RibDG_C"/>
</dbReference>
<keyword evidence="3" id="KW-1185">Reference proteome</keyword>
<accession>A0A1W2DVL7</accession>
<sequence length="178" mass="19251">MSKIQVYCAVSLDGFIAGPEDDLSWLGEPPPEQTCDPGTISFEVFLEQTGTLIMGRRTFDVVMGFGGDWPYGSIPVLIATTRPLLDVPASVSTCKGNIKDLCEQAKQMAGDKNVYLDGGNLITQALDAGSVEEMILTAIPVLLGQGVSLYQGKQIHHFNSKYLGKLGTMMQTKFTNVE</sequence>
<evidence type="ECO:0000313" key="2">
    <source>
        <dbReference type="EMBL" id="SMD01565.1"/>
    </source>
</evidence>
<dbReference type="Gene3D" id="3.40.430.10">
    <property type="entry name" value="Dihydrofolate Reductase, subunit A"/>
    <property type="match status" value="1"/>
</dbReference>
<protein>
    <submittedName>
        <fullName evidence="2">Dihydrofolate reductase</fullName>
    </submittedName>
</protein>
<dbReference type="STRING" id="1121400.SAMN02746065_1219"/>
<gene>
    <name evidence="2" type="ORF">SAMN02746065_1219</name>
</gene>
<dbReference type="PANTHER" id="PTHR38011:SF11">
    <property type="entry name" value="2,5-DIAMINO-6-RIBOSYLAMINO-4(3H)-PYRIMIDINONE 5'-PHOSPHATE REDUCTASE"/>
    <property type="match status" value="1"/>
</dbReference>
<evidence type="ECO:0000313" key="3">
    <source>
        <dbReference type="Proteomes" id="UP000192418"/>
    </source>
</evidence>
<dbReference type="GO" id="GO:0009231">
    <property type="term" value="P:riboflavin biosynthetic process"/>
    <property type="evidence" value="ECO:0007669"/>
    <property type="project" value="InterPro"/>
</dbReference>
<dbReference type="InterPro" id="IPR024072">
    <property type="entry name" value="DHFR-like_dom_sf"/>
</dbReference>
<dbReference type="SUPFAM" id="SSF53597">
    <property type="entry name" value="Dihydrofolate reductase-like"/>
    <property type="match status" value="1"/>
</dbReference>
<organism evidence="2 3">
    <name type="scientific">Desulfocicer vacuolatum DSM 3385</name>
    <dbReference type="NCBI Taxonomy" id="1121400"/>
    <lineage>
        <taxon>Bacteria</taxon>
        <taxon>Pseudomonadati</taxon>
        <taxon>Thermodesulfobacteriota</taxon>
        <taxon>Desulfobacteria</taxon>
        <taxon>Desulfobacterales</taxon>
        <taxon>Desulfobacteraceae</taxon>
        <taxon>Desulfocicer</taxon>
    </lineage>
</organism>
<dbReference type="Proteomes" id="UP000192418">
    <property type="component" value="Unassembled WGS sequence"/>
</dbReference>
<dbReference type="Pfam" id="PF01872">
    <property type="entry name" value="RibD_C"/>
    <property type="match status" value="1"/>
</dbReference>
<proteinExistence type="predicted"/>
<reference evidence="2 3" key="1">
    <citation type="submission" date="2017-04" db="EMBL/GenBank/DDBJ databases">
        <authorList>
            <person name="Afonso C.L."/>
            <person name="Miller P.J."/>
            <person name="Scott M.A."/>
            <person name="Spackman E."/>
            <person name="Goraichik I."/>
            <person name="Dimitrov K.M."/>
            <person name="Suarez D.L."/>
            <person name="Swayne D.E."/>
        </authorList>
    </citation>
    <scope>NUCLEOTIDE SEQUENCE [LARGE SCALE GENOMIC DNA]</scope>
    <source>
        <strain evidence="2 3">DSM 3385</strain>
    </source>
</reference>
<dbReference type="EMBL" id="FWXY01000021">
    <property type="protein sequence ID" value="SMD01565.1"/>
    <property type="molecule type" value="Genomic_DNA"/>
</dbReference>
<dbReference type="GO" id="GO:0008703">
    <property type="term" value="F:5-amino-6-(5-phosphoribosylamino)uracil reductase activity"/>
    <property type="evidence" value="ECO:0007669"/>
    <property type="project" value="InterPro"/>
</dbReference>
<dbReference type="RefSeq" id="WP_084071019.1">
    <property type="nucleotide sequence ID" value="NZ_FWXY01000021.1"/>
</dbReference>
<dbReference type="OrthoDB" id="2313602at2"/>